<dbReference type="Pfam" id="PF02518">
    <property type="entry name" value="HATPase_c"/>
    <property type="match status" value="1"/>
</dbReference>
<dbReference type="PANTHER" id="PTHR43047">
    <property type="entry name" value="TWO-COMPONENT HISTIDINE PROTEIN KINASE"/>
    <property type="match status" value="1"/>
</dbReference>
<reference evidence="8" key="1">
    <citation type="journal article" date="2005" name="Environ. Microbiol.">
        <title>Lateral gene transfer and phylogenetic assignment of environmental fosmid clones.</title>
        <authorList>
            <person name="Nesbo C.L."/>
            <person name="Boucher Y."/>
            <person name="Dlutek M."/>
            <person name="Doolittle F.W."/>
        </authorList>
    </citation>
    <scope>NUCLEOTIDE SEQUENCE</scope>
</reference>
<comment type="catalytic activity">
    <reaction evidence="1">
        <text>ATP + protein L-histidine = ADP + protein N-phospho-L-histidine.</text>
        <dbReference type="EC" id="2.7.13.3"/>
    </reaction>
</comment>
<dbReference type="SUPFAM" id="SSF47384">
    <property type="entry name" value="Homodimeric domain of signal transducing histidine kinase"/>
    <property type="match status" value="1"/>
</dbReference>
<evidence type="ECO:0000256" key="3">
    <source>
        <dbReference type="ARBA" id="ARBA00022553"/>
    </source>
</evidence>
<keyword evidence="6" id="KW-0472">Membrane</keyword>
<accession>Q2YZX1</accession>
<proteinExistence type="predicted"/>
<evidence type="ECO:0000256" key="4">
    <source>
        <dbReference type="ARBA" id="ARBA00022679"/>
    </source>
</evidence>
<dbReference type="SUPFAM" id="SSF55874">
    <property type="entry name" value="ATPase domain of HSP90 chaperone/DNA topoisomerase II/histidine kinase"/>
    <property type="match status" value="1"/>
</dbReference>
<name>Q2YZX1_9BACT</name>
<dbReference type="InterPro" id="IPR003661">
    <property type="entry name" value="HisK_dim/P_dom"/>
</dbReference>
<keyword evidence="6" id="KW-1133">Transmembrane helix</keyword>
<dbReference type="Gene3D" id="1.10.287.130">
    <property type="match status" value="1"/>
</dbReference>
<evidence type="ECO:0000256" key="6">
    <source>
        <dbReference type="SAM" id="Phobius"/>
    </source>
</evidence>
<feature type="transmembrane region" description="Helical" evidence="6">
    <location>
        <begin position="34"/>
        <end position="54"/>
    </location>
</feature>
<dbReference type="InterPro" id="IPR005467">
    <property type="entry name" value="His_kinase_dom"/>
</dbReference>
<evidence type="ECO:0000313" key="8">
    <source>
        <dbReference type="EMBL" id="CAI78595.1"/>
    </source>
</evidence>
<dbReference type="Gene3D" id="3.30.565.10">
    <property type="entry name" value="Histidine kinase-like ATPase, C-terminal domain"/>
    <property type="match status" value="1"/>
</dbReference>
<dbReference type="SMART" id="SM00388">
    <property type="entry name" value="HisKA"/>
    <property type="match status" value="1"/>
</dbReference>
<evidence type="ECO:0000256" key="2">
    <source>
        <dbReference type="ARBA" id="ARBA00012438"/>
    </source>
</evidence>
<dbReference type="EMBL" id="AJ937765">
    <property type="protein sequence ID" value="CAI78595.1"/>
    <property type="molecule type" value="Genomic_DNA"/>
</dbReference>
<evidence type="ECO:0000256" key="5">
    <source>
        <dbReference type="ARBA" id="ARBA00022777"/>
    </source>
</evidence>
<dbReference type="PRINTS" id="PR00344">
    <property type="entry name" value="BCTRLSENSOR"/>
</dbReference>
<protein>
    <recommendedName>
        <fullName evidence="2">histidine kinase</fullName>
        <ecNumber evidence="2">2.7.13.3</ecNumber>
    </recommendedName>
</protein>
<dbReference type="InterPro" id="IPR003594">
    <property type="entry name" value="HATPase_dom"/>
</dbReference>
<dbReference type="AlphaFoldDB" id="Q2YZX1"/>
<keyword evidence="3" id="KW-0597">Phosphoprotein</keyword>
<keyword evidence="4" id="KW-0808">Transferase</keyword>
<dbReference type="PROSITE" id="PS50109">
    <property type="entry name" value="HIS_KIN"/>
    <property type="match status" value="1"/>
</dbReference>
<dbReference type="Pfam" id="PF00512">
    <property type="entry name" value="HisKA"/>
    <property type="match status" value="1"/>
</dbReference>
<dbReference type="SMART" id="SM00387">
    <property type="entry name" value="HATPase_c"/>
    <property type="match status" value="1"/>
</dbReference>
<dbReference type="GO" id="GO:0000155">
    <property type="term" value="F:phosphorelay sensor kinase activity"/>
    <property type="evidence" value="ECO:0007669"/>
    <property type="project" value="InterPro"/>
</dbReference>
<dbReference type="GO" id="GO:0005886">
    <property type="term" value="C:plasma membrane"/>
    <property type="evidence" value="ECO:0007669"/>
    <property type="project" value="TreeGrafter"/>
</dbReference>
<keyword evidence="5 8" id="KW-0418">Kinase</keyword>
<organism evidence="8">
    <name type="scientific">uncultured Aminicenantes bacterium</name>
    <dbReference type="NCBI Taxonomy" id="174294"/>
    <lineage>
        <taxon>Bacteria</taxon>
        <taxon>Candidatus Aminicenantota</taxon>
        <taxon>environmental samples</taxon>
    </lineage>
</organism>
<keyword evidence="6" id="KW-0812">Transmembrane</keyword>
<dbReference type="InterPro" id="IPR004358">
    <property type="entry name" value="Sig_transdc_His_kin-like_C"/>
</dbReference>
<dbReference type="CDD" id="cd00082">
    <property type="entry name" value="HisKA"/>
    <property type="match status" value="1"/>
</dbReference>
<gene>
    <name evidence="8" type="primary">baeS</name>
</gene>
<feature type="transmembrane region" description="Helical" evidence="6">
    <location>
        <begin position="66"/>
        <end position="87"/>
    </location>
</feature>
<dbReference type="InterPro" id="IPR036097">
    <property type="entry name" value="HisK_dim/P_sf"/>
</dbReference>
<evidence type="ECO:0000256" key="1">
    <source>
        <dbReference type="ARBA" id="ARBA00000085"/>
    </source>
</evidence>
<dbReference type="PANTHER" id="PTHR43047:SF63">
    <property type="entry name" value="HISTIDINE KINASE"/>
    <property type="match status" value="1"/>
</dbReference>
<sequence length="350" mass="37890">MCSKRKSRAYRGGRLAVSSTPQGGPWVSWVDRPIIAEFVFFAVGAGLLCTLAIFQKTAMGEDVALLRGYVLPFFFGGGAAALVGYLNRRSRRHLMARLNAQAERDILLSASRAKSEVIANMSHELRTPLNAILGFSSAIKCETFGPMGHTKYREYIDDISHSGSHLLDLINDILDVSAIEAGKMTLHEDSINVATIAKEAFHVVECLAVENQVMLAYDIAENLPPLFVDERRFKQIVLNLASNAIKFTPPGGSVTLGLRLDDQGRHTLSVTDTGIGMSADELKNALTPFGQLNSHLARRHDGTGLGLPLTKGLVELHDGTLDITSTKGTGTIVTVVFPATRTTTVPTFSI</sequence>
<dbReference type="EC" id="2.7.13.3" evidence="2"/>
<dbReference type="GO" id="GO:0009927">
    <property type="term" value="F:histidine phosphotransfer kinase activity"/>
    <property type="evidence" value="ECO:0007669"/>
    <property type="project" value="TreeGrafter"/>
</dbReference>
<dbReference type="InterPro" id="IPR036890">
    <property type="entry name" value="HATPase_C_sf"/>
</dbReference>
<evidence type="ECO:0000259" key="7">
    <source>
        <dbReference type="PROSITE" id="PS50109"/>
    </source>
</evidence>
<feature type="domain" description="Histidine kinase" evidence="7">
    <location>
        <begin position="120"/>
        <end position="341"/>
    </location>
</feature>